<feature type="compositionally biased region" description="Low complexity" evidence="1">
    <location>
        <begin position="61"/>
        <end position="108"/>
    </location>
</feature>
<evidence type="ECO:0000313" key="3">
    <source>
        <dbReference type="Proteomes" id="UP000077315"/>
    </source>
</evidence>
<protein>
    <submittedName>
        <fullName evidence="2">Uncharacterized protein</fullName>
    </submittedName>
</protein>
<dbReference type="EMBL" id="KV440985">
    <property type="protein sequence ID" value="OAD71509.1"/>
    <property type="molecule type" value="Genomic_DNA"/>
</dbReference>
<dbReference type="RefSeq" id="XP_018289549.1">
    <property type="nucleotide sequence ID" value="XM_018438551.1"/>
</dbReference>
<gene>
    <name evidence="2" type="ORF">PHYBLDRAFT_182029</name>
</gene>
<evidence type="ECO:0000313" key="2">
    <source>
        <dbReference type="EMBL" id="OAD71509.1"/>
    </source>
</evidence>
<dbReference type="InterPro" id="IPR024368">
    <property type="entry name" value="Ecl1/2/3"/>
</dbReference>
<dbReference type="Pfam" id="PF12855">
    <property type="entry name" value="Ecl1"/>
    <property type="match status" value="1"/>
</dbReference>
<evidence type="ECO:0000256" key="1">
    <source>
        <dbReference type="SAM" id="MobiDB-lite"/>
    </source>
</evidence>
<dbReference type="GeneID" id="28999457"/>
<dbReference type="Proteomes" id="UP000077315">
    <property type="component" value="Unassembled WGS sequence"/>
</dbReference>
<keyword evidence="3" id="KW-1185">Reference proteome</keyword>
<proteinExistence type="predicted"/>
<dbReference type="AlphaFoldDB" id="A0A167M1D6"/>
<sequence length="163" mass="17821">MSNLNWCTFCDNAVSAFSNSLYCSEDCLRSDALNRHPLLGYDYAELKDFPRSSSPTLSCTSPRSHSLQSPQRSRSQSSSVQSTPISSPVILSTSSCSSVSSGSTVSSPNMSPIPSYTLPLPQGKPTNYSFHCLSPPAFDLNPIIHHHKEAFPTSPKRRAVFYL</sequence>
<name>A0A167M1D6_PHYB8</name>
<dbReference type="InParanoid" id="A0A167M1D6"/>
<organism evidence="2 3">
    <name type="scientific">Phycomyces blakesleeanus (strain ATCC 8743b / DSM 1359 / FGSC 10004 / NBRC 33097 / NRRL 1555)</name>
    <dbReference type="NCBI Taxonomy" id="763407"/>
    <lineage>
        <taxon>Eukaryota</taxon>
        <taxon>Fungi</taxon>
        <taxon>Fungi incertae sedis</taxon>
        <taxon>Mucoromycota</taxon>
        <taxon>Mucoromycotina</taxon>
        <taxon>Mucoromycetes</taxon>
        <taxon>Mucorales</taxon>
        <taxon>Phycomycetaceae</taxon>
        <taxon>Phycomyces</taxon>
    </lineage>
</organism>
<feature type="region of interest" description="Disordered" evidence="1">
    <location>
        <begin position="53"/>
        <end position="111"/>
    </location>
</feature>
<accession>A0A167M1D6</accession>
<reference evidence="3" key="1">
    <citation type="submission" date="2015-06" db="EMBL/GenBank/DDBJ databases">
        <title>Expansion of signal transduction pathways in fungi by whole-genome duplication.</title>
        <authorList>
            <consortium name="DOE Joint Genome Institute"/>
            <person name="Corrochano L.M."/>
            <person name="Kuo A."/>
            <person name="Marcet-Houben M."/>
            <person name="Polaino S."/>
            <person name="Salamov A."/>
            <person name="Villalobos J.M."/>
            <person name="Alvarez M.I."/>
            <person name="Avalos J."/>
            <person name="Benito E.P."/>
            <person name="Benoit I."/>
            <person name="Burger G."/>
            <person name="Camino L.P."/>
            <person name="Canovas D."/>
            <person name="Cerda-Olmedo E."/>
            <person name="Cheng J.-F."/>
            <person name="Dominguez A."/>
            <person name="Elias M."/>
            <person name="Eslava A.P."/>
            <person name="Glaser F."/>
            <person name="Grimwood J."/>
            <person name="Gutierrez G."/>
            <person name="Heitman J."/>
            <person name="Henrissat B."/>
            <person name="Iturriaga E.A."/>
            <person name="Lang B.F."/>
            <person name="Lavin J.L."/>
            <person name="Lee S."/>
            <person name="Li W."/>
            <person name="Lindquist E."/>
            <person name="Lopez-Garcia S."/>
            <person name="Luque E.M."/>
            <person name="Marcos A.T."/>
            <person name="Martin J."/>
            <person name="McCluskey K."/>
            <person name="Medina H.R."/>
            <person name="Miralles-Duran A."/>
            <person name="Miyazaki A."/>
            <person name="Munoz-Torres E."/>
            <person name="Oguiza J.A."/>
            <person name="Ohm R."/>
            <person name="Olmedo M."/>
            <person name="Orejas M."/>
            <person name="Ortiz-Castellanos L."/>
            <person name="Pisabarro A.G."/>
            <person name="Rodriguez-Romero J."/>
            <person name="Ruiz-Herrera J."/>
            <person name="Ruiz-Vazquez R."/>
            <person name="Sanz C."/>
            <person name="Schackwitz W."/>
            <person name="Schmutz J."/>
            <person name="Shahriari M."/>
            <person name="Shelest E."/>
            <person name="Silva-Franco F."/>
            <person name="Soanes D."/>
            <person name="Syed K."/>
            <person name="Tagua V.G."/>
            <person name="Talbot N.J."/>
            <person name="Thon M."/>
            <person name="De vries R.P."/>
            <person name="Wiebenga A."/>
            <person name="Yadav J.S."/>
            <person name="Braun E.L."/>
            <person name="Baker S."/>
            <person name="Garre V."/>
            <person name="Horwitz B."/>
            <person name="Torres-Martinez S."/>
            <person name="Idnurm A."/>
            <person name="Herrera-Estrella A."/>
            <person name="Gabaldon T."/>
            <person name="Grigoriev I.V."/>
        </authorList>
    </citation>
    <scope>NUCLEOTIDE SEQUENCE [LARGE SCALE GENOMIC DNA]</scope>
    <source>
        <strain evidence="3">NRRL 1555(-)</strain>
    </source>
</reference>
<dbReference type="OrthoDB" id="2380640at2759"/>
<dbReference type="VEuPathDB" id="FungiDB:PHYBLDRAFT_182029"/>